<organism evidence="2">
    <name type="scientific">Tetraodon nigroviridis</name>
    <name type="common">Spotted green pufferfish</name>
    <name type="synonym">Chelonodon nigroviridis</name>
    <dbReference type="NCBI Taxonomy" id="99883"/>
    <lineage>
        <taxon>Eukaryota</taxon>
        <taxon>Metazoa</taxon>
        <taxon>Chordata</taxon>
        <taxon>Craniata</taxon>
        <taxon>Vertebrata</taxon>
        <taxon>Euteleostomi</taxon>
        <taxon>Actinopterygii</taxon>
        <taxon>Neopterygii</taxon>
        <taxon>Teleostei</taxon>
        <taxon>Neoteleostei</taxon>
        <taxon>Acanthomorphata</taxon>
        <taxon>Eupercaria</taxon>
        <taxon>Tetraodontiformes</taxon>
        <taxon>Tetradontoidea</taxon>
        <taxon>Tetraodontidae</taxon>
        <taxon>Tetraodon</taxon>
    </lineage>
</organism>
<evidence type="ECO:0000259" key="1">
    <source>
        <dbReference type="PROSITE" id="PS50189"/>
    </source>
</evidence>
<feature type="non-terminal residue" evidence="2">
    <location>
        <position position="25"/>
    </location>
</feature>
<feature type="domain" description="NTR" evidence="1">
    <location>
        <begin position="2"/>
        <end position="25"/>
    </location>
</feature>
<reference evidence="2" key="1">
    <citation type="journal article" date="2004" name="Nature">
        <title>Genome duplication in the teleost fish Tetraodon nigroviridis reveals the early vertebrate proto-karyotype.</title>
        <authorList>
            <person name="Jaillon O."/>
            <person name="Aury J.-M."/>
            <person name="Brunet F."/>
            <person name="Petit J.-L."/>
            <person name="Stange-Thomann N."/>
            <person name="Mauceli E."/>
            <person name="Bouneau L."/>
            <person name="Fischer C."/>
            <person name="Ozouf-Costaz C."/>
            <person name="Bernot A."/>
            <person name="Nicaud S."/>
            <person name="Jaffe D."/>
            <person name="Fisher S."/>
            <person name="Lutfalla G."/>
            <person name="Dossat C."/>
            <person name="Segurens B."/>
            <person name="Dasilva C."/>
            <person name="Salanoubat M."/>
            <person name="Levy M."/>
            <person name="Boudet N."/>
            <person name="Castellano S."/>
            <person name="Anthouard V."/>
            <person name="Jubin C."/>
            <person name="Castelli V."/>
            <person name="Katinka M."/>
            <person name="Vacherie B."/>
            <person name="Biemont C."/>
            <person name="Skalli Z."/>
            <person name="Cattolico L."/>
            <person name="Poulain J."/>
            <person name="De Berardinis V."/>
            <person name="Cruaud C."/>
            <person name="Duprat S."/>
            <person name="Brottier P."/>
            <person name="Coutanceau J.-P."/>
            <person name="Gouzy J."/>
            <person name="Parra G."/>
            <person name="Lardier G."/>
            <person name="Chapple C."/>
            <person name="McKernan K.J."/>
            <person name="McEwan P."/>
            <person name="Bosak S."/>
            <person name="Kellis M."/>
            <person name="Volff J.-N."/>
            <person name="Guigo R."/>
            <person name="Zody M.C."/>
            <person name="Mesirov J."/>
            <person name="Lindblad-Toh K."/>
            <person name="Birren B."/>
            <person name="Nusbaum C."/>
            <person name="Kahn D."/>
            <person name="Robinson-Rechavi M."/>
            <person name="Laudet V."/>
            <person name="Schachter V."/>
            <person name="Quetier F."/>
            <person name="Saurin W."/>
            <person name="Scarpelli C."/>
            <person name="Wincker P."/>
            <person name="Lander E.S."/>
            <person name="Weissenbach J."/>
            <person name="Roest Crollius H."/>
        </authorList>
    </citation>
    <scope>NUCLEOTIDE SEQUENCE [LARGE SCALE GENOMIC DNA]</scope>
</reference>
<sequence>DCDSHCKASKGKMKITMKKYCKKDY</sequence>
<dbReference type="HOGENOM" id="CLU_018213_2_0_1"/>
<comment type="caution">
    <text evidence="2">The sequence shown here is derived from an EMBL/GenBank/DDBJ whole genome shotgun (WGS) entry which is preliminary data.</text>
</comment>
<reference evidence="2" key="2">
    <citation type="submission" date="2004-02" db="EMBL/GenBank/DDBJ databases">
        <authorList>
            <consortium name="Genoscope"/>
            <consortium name="Whitehead Institute Centre for Genome Research"/>
        </authorList>
    </citation>
    <scope>NUCLEOTIDE SEQUENCE</scope>
</reference>
<dbReference type="PROSITE" id="PS50189">
    <property type="entry name" value="NTR"/>
    <property type="match status" value="1"/>
</dbReference>
<name>Q4SX70_TETNG</name>
<dbReference type="KEGG" id="tng:GSTEN00011093G001"/>
<dbReference type="EMBL" id="CAAE01012901">
    <property type="protein sequence ID" value="CAF94762.1"/>
    <property type="molecule type" value="Genomic_DNA"/>
</dbReference>
<feature type="non-terminal residue" evidence="2">
    <location>
        <position position="1"/>
    </location>
</feature>
<accession>Q4SX70</accession>
<dbReference type="AlphaFoldDB" id="Q4SX70"/>
<evidence type="ECO:0000313" key="2">
    <source>
        <dbReference type="EMBL" id="CAF94762.1"/>
    </source>
</evidence>
<gene>
    <name evidence="2" type="ORF">GSTENG00011093001</name>
</gene>
<proteinExistence type="predicted"/>
<dbReference type="InterPro" id="IPR001134">
    <property type="entry name" value="Netrin_domain"/>
</dbReference>
<protein>
    <submittedName>
        <fullName evidence="2">(spotted green pufferfish) hypothetical protein</fullName>
    </submittedName>
</protein>